<sequence>MPSNNPAQIPLVEADAFDIVKVEPKIPRVLDRFRAELCGRHRRAFGNGFRDRPAALSIGLKNQLRGDEMKIDKIAALQSPYHVCHISDNPLARNIPRRAGLRRGMPCQSRLA</sequence>
<gene>
    <name evidence="1" type="ORF">MSZNOR_0465</name>
</gene>
<proteinExistence type="predicted"/>
<organism evidence="1 2">
    <name type="scientific">Methylocaldum szegediense</name>
    <dbReference type="NCBI Taxonomy" id="73780"/>
    <lineage>
        <taxon>Bacteria</taxon>
        <taxon>Pseudomonadati</taxon>
        <taxon>Pseudomonadota</taxon>
        <taxon>Gammaproteobacteria</taxon>
        <taxon>Methylococcales</taxon>
        <taxon>Methylococcaceae</taxon>
        <taxon>Methylocaldum</taxon>
    </lineage>
</organism>
<protein>
    <submittedName>
        <fullName evidence="1">Uncharacterized protein</fullName>
    </submittedName>
</protein>
<dbReference type="Proteomes" id="UP001162030">
    <property type="component" value="Chromosome"/>
</dbReference>
<dbReference type="EMBL" id="OX458333">
    <property type="protein sequence ID" value="CAI8741017.1"/>
    <property type="molecule type" value="Genomic_DNA"/>
</dbReference>
<name>A0ABM9HX16_9GAMM</name>
<reference evidence="1 2" key="1">
    <citation type="submission" date="2023-03" db="EMBL/GenBank/DDBJ databases">
        <authorList>
            <person name="Pearce D."/>
        </authorList>
    </citation>
    <scope>NUCLEOTIDE SEQUENCE [LARGE SCALE GENOMIC DNA]</scope>
    <source>
        <strain evidence="1">Msz</strain>
    </source>
</reference>
<evidence type="ECO:0000313" key="1">
    <source>
        <dbReference type="EMBL" id="CAI8741017.1"/>
    </source>
</evidence>
<keyword evidence="2" id="KW-1185">Reference proteome</keyword>
<accession>A0ABM9HX16</accession>
<evidence type="ECO:0000313" key="2">
    <source>
        <dbReference type="Proteomes" id="UP001162030"/>
    </source>
</evidence>